<feature type="compositionally biased region" description="Basic and acidic residues" evidence="1">
    <location>
        <begin position="1"/>
        <end position="16"/>
    </location>
</feature>
<evidence type="ECO:0000256" key="1">
    <source>
        <dbReference type="SAM" id="MobiDB-lite"/>
    </source>
</evidence>
<sequence length="148" mass="16503">MYRKENNSEHINYERPKKPRRFPRMDNRLSTPVGRTGSRLKNPVGPGAVGGGGGGANPWGFDSQDLAPSNLNLTLPYLTLYNPMSICLRKGSDQSKSCGRAMKKEHSFTALDSLLRTRAACRWRRQCHSSFCTLDSKVGNVPEYVGEK</sequence>
<feature type="compositionally biased region" description="Gly residues" evidence="1">
    <location>
        <begin position="47"/>
        <end position="57"/>
    </location>
</feature>
<dbReference type="AlphaFoldDB" id="D6RKD3"/>
<dbReference type="InParanoid" id="D6RKD3"/>
<accession>D6RKD3</accession>
<keyword evidence="3" id="KW-1185">Reference proteome</keyword>
<feature type="region of interest" description="Disordered" evidence="1">
    <location>
        <begin position="1"/>
        <end position="61"/>
    </location>
</feature>
<dbReference type="EMBL" id="AACS02000001">
    <property type="protein sequence ID" value="EFI28779.1"/>
    <property type="molecule type" value="Genomic_DNA"/>
</dbReference>
<protein>
    <submittedName>
        <fullName evidence="2">Uncharacterized protein</fullName>
    </submittedName>
</protein>
<dbReference type="VEuPathDB" id="FungiDB:CC1G_13804"/>
<gene>
    <name evidence="2" type="ORF">CC1G_13804</name>
</gene>
<dbReference type="Proteomes" id="UP000001861">
    <property type="component" value="Unassembled WGS sequence"/>
</dbReference>
<reference evidence="2 3" key="1">
    <citation type="journal article" date="2010" name="Proc. Natl. Acad. Sci. U.S.A.">
        <title>Insights into evolution of multicellular fungi from the assembled chromosomes of the mushroom Coprinopsis cinerea (Coprinus cinereus).</title>
        <authorList>
            <person name="Stajich J.E."/>
            <person name="Wilke S.K."/>
            <person name="Ahren D."/>
            <person name="Au C.H."/>
            <person name="Birren B.W."/>
            <person name="Borodovsky M."/>
            <person name="Burns C."/>
            <person name="Canback B."/>
            <person name="Casselton L.A."/>
            <person name="Cheng C.K."/>
            <person name="Deng J."/>
            <person name="Dietrich F.S."/>
            <person name="Fargo D.C."/>
            <person name="Farman M.L."/>
            <person name="Gathman A.C."/>
            <person name="Goldberg J."/>
            <person name="Guigo R."/>
            <person name="Hoegger P.J."/>
            <person name="Hooker J.B."/>
            <person name="Huggins A."/>
            <person name="James T.Y."/>
            <person name="Kamada T."/>
            <person name="Kilaru S."/>
            <person name="Kodira C."/>
            <person name="Kues U."/>
            <person name="Kupfer D."/>
            <person name="Kwan H.S."/>
            <person name="Lomsadze A."/>
            <person name="Li W."/>
            <person name="Lilly W.W."/>
            <person name="Ma L.J."/>
            <person name="Mackey A.J."/>
            <person name="Manning G."/>
            <person name="Martin F."/>
            <person name="Muraguchi H."/>
            <person name="Natvig D.O."/>
            <person name="Palmerini H."/>
            <person name="Ramesh M.A."/>
            <person name="Rehmeyer C.J."/>
            <person name="Roe B.A."/>
            <person name="Shenoy N."/>
            <person name="Stanke M."/>
            <person name="Ter-Hovhannisyan V."/>
            <person name="Tunlid A."/>
            <person name="Velagapudi R."/>
            <person name="Vision T.J."/>
            <person name="Zeng Q."/>
            <person name="Zolan M.E."/>
            <person name="Pukkila P.J."/>
        </authorList>
    </citation>
    <scope>NUCLEOTIDE SEQUENCE [LARGE SCALE GENOMIC DNA]</scope>
    <source>
        <strain evidence="3">Okayama-7 / 130 / ATCC MYA-4618 / FGSC 9003</strain>
    </source>
</reference>
<evidence type="ECO:0000313" key="3">
    <source>
        <dbReference type="Proteomes" id="UP000001861"/>
    </source>
</evidence>
<dbReference type="RefSeq" id="XP_002912273.1">
    <property type="nucleotide sequence ID" value="XM_002912227.1"/>
</dbReference>
<evidence type="ECO:0000313" key="2">
    <source>
        <dbReference type="EMBL" id="EFI28779.1"/>
    </source>
</evidence>
<dbReference type="GeneID" id="6010725"/>
<name>D6RKD3_COPC7</name>
<comment type="caution">
    <text evidence="2">The sequence shown here is derived from an EMBL/GenBank/DDBJ whole genome shotgun (WGS) entry which is preliminary data.</text>
</comment>
<organism evidence="2 3">
    <name type="scientific">Coprinopsis cinerea (strain Okayama-7 / 130 / ATCC MYA-4618 / FGSC 9003)</name>
    <name type="common">Inky cap fungus</name>
    <name type="synonym">Hormographiella aspergillata</name>
    <dbReference type="NCBI Taxonomy" id="240176"/>
    <lineage>
        <taxon>Eukaryota</taxon>
        <taxon>Fungi</taxon>
        <taxon>Dikarya</taxon>
        <taxon>Basidiomycota</taxon>
        <taxon>Agaricomycotina</taxon>
        <taxon>Agaricomycetes</taxon>
        <taxon>Agaricomycetidae</taxon>
        <taxon>Agaricales</taxon>
        <taxon>Agaricineae</taxon>
        <taxon>Psathyrellaceae</taxon>
        <taxon>Coprinopsis</taxon>
    </lineage>
</organism>
<proteinExistence type="predicted"/>
<dbReference type="KEGG" id="cci:CC1G_13804"/>
<dbReference type="HOGENOM" id="CLU_1758702_0_0_1"/>